<accession>A0A931FDF8</accession>
<proteinExistence type="predicted"/>
<dbReference type="AlphaFoldDB" id="A0A931FDF8"/>
<dbReference type="SUPFAM" id="SSF55811">
    <property type="entry name" value="Nudix"/>
    <property type="match status" value="1"/>
</dbReference>
<gene>
    <name evidence="3" type="ORF">I2501_21835</name>
</gene>
<dbReference type="PROSITE" id="PS51462">
    <property type="entry name" value="NUDIX"/>
    <property type="match status" value="1"/>
</dbReference>
<dbReference type="Pfam" id="PF00293">
    <property type="entry name" value="NUDIX"/>
    <property type="match status" value="1"/>
</dbReference>
<dbReference type="EMBL" id="JADPRT010000009">
    <property type="protein sequence ID" value="MBF9070667.1"/>
    <property type="molecule type" value="Genomic_DNA"/>
</dbReference>
<name>A0A931FDF8_9ACTN</name>
<comment type="caution">
    <text evidence="3">The sequence shown here is derived from an EMBL/GenBank/DDBJ whole genome shotgun (WGS) entry which is preliminary data.</text>
</comment>
<keyword evidence="1 3" id="KW-0378">Hydrolase</keyword>
<evidence type="ECO:0000313" key="4">
    <source>
        <dbReference type="Proteomes" id="UP000657385"/>
    </source>
</evidence>
<feature type="domain" description="Nudix hydrolase" evidence="2">
    <location>
        <begin position="55"/>
        <end position="193"/>
    </location>
</feature>
<protein>
    <submittedName>
        <fullName evidence="3">NUDIX hydrolase</fullName>
    </submittedName>
</protein>
<organism evidence="3 4">
    <name type="scientific">Streptacidiphilus fuscans</name>
    <dbReference type="NCBI Taxonomy" id="2789292"/>
    <lineage>
        <taxon>Bacteria</taxon>
        <taxon>Bacillati</taxon>
        <taxon>Actinomycetota</taxon>
        <taxon>Actinomycetes</taxon>
        <taxon>Kitasatosporales</taxon>
        <taxon>Streptomycetaceae</taxon>
        <taxon>Streptacidiphilus</taxon>
    </lineage>
</organism>
<dbReference type="RefSeq" id="WP_196195840.1">
    <property type="nucleotide sequence ID" value="NZ_JADPRT010000009.1"/>
</dbReference>
<dbReference type="Gene3D" id="3.90.79.10">
    <property type="entry name" value="Nucleoside Triphosphate Pyrophosphohydrolase"/>
    <property type="match status" value="1"/>
</dbReference>
<keyword evidence="4" id="KW-1185">Reference proteome</keyword>
<evidence type="ECO:0000313" key="3">
    <source>
        <dbReference type="EMBL" id="MBF9070667.1"/>
    </source>
</evidence>
<reference evidence="3" key="1">
    <citation type="submission" date="2020-11" db="EMBL/GenBank/DDBJ databases">
        <title>Isolation and identification of active actinomycetes.</title>
        <authorList>
            <person name="Yu B."/>
        </authorList>
    </citation>
    <scope>NUCLEOTIDE SEQUENCE</scope>
    <source>
        <strain evidence="3">NEAU-YB345</strain>
    </source>
</reference>
<evidence type="ECO:0000256" key="1">
    <source>
        <dbReference type="ARBA" id="ARBA00022801"/>
    </source>
</evidence>
<sequence length="206" mass="23530">MTHVTERPDDPAELVPHRVDPAELDALARRYPRLHAPQRWAWGGLDARFSAQLPEDRLITNIHLVGFQDDGVVLCRDDRDHWFLPGGTREQDESVHRCLARELREEAGARLLGAPVWIGAHHCVTDNPRPYRPWQPHPEKAWLWGWADVLVDSEPTNPDDGEPVVEVRVVTPEEAQRLLVREREPWWSELVALAVESRAGARTLGN</sequence>
<dbReference type="InterPro" id="IPR000086">
    <property type="entry name" value="NUDIX_hydrolase_dom"/>
</dbReference>
<evidence type="ECO:0000259" key="2">
    <source>
        <dbReference type="PROSITE" id="PS51462"/>
    </source>
</evidence>
<dbReference type="Proteomes" id="UP000657385">
    <property type="component" value="Unassembled WGS sequence"/>
</dbReference>
<dbReference type="PROSITE" id="PS00893">
    <property type="entry name" value="NUDIX_BOX"/>
    <property type="match status" value="1"/>
</dbReference>
<dbReference type="InterPro" id="IPR020084">
    <property type="entry name" value="NUDIX_hydrolase_CS"/>
</dbReference>
<dbReference type="InterPro" id="IPR015797">
    <property type="entry name" value="NUDIX_hydrolase-like_dom_sf"/>
</dbReference>
<dbReference type="GO" id="GO:0016787">
    <property type="term" value="F:hydrolase activity"/>
    <property type="evidence" value="ECO:0007669"/>
    <property type="project" value="UniProtKB-KW"/>
</dbReference>